<dbReference type="AlphaFoldDB" id="A0A372IQK8"/>
<keyword evidence="4" id="KW-1185">Reference proteome</keyword>
<protein>
    <recommendedName>
        <fullName evidence="5">RcnB family protein</fullName>
    </recommendedName>
</protein>
<accession>A0A372IQK8</accession>
<keyword evidence="1" id="KW-0472">Membrane</keyword>
<evidence type="ECO:0000313" key="3">
    <source>
        <dbReference type="EMBL" id="RFU17196.1"/>
    </source>
</evidence>
<dbReference type="EMBL" id="QVQT01000003">
    <property type="protein sequence ID" value="RFU17196.1"/>
    <property type="molecule type" value="Genomic_DNA"/>
</dbReference>
<organism evidence="3 4">
    <name type="scientific">Paracidobacterium acidisoli</name>
    <dbReference type="NCBI Taxonomy" id="2303751"/>
    <lineage>
        <taxon>Bacteria</taxon>
        <taxon>Pseudomonadati</taxon>
        <taxon>Acidobacteriota</taxon>
        <taxon>Terriglobia</taxon>
        <taxon>Terriglobales</taxon>
        <taxon>Acidobacteriaceae</taxon>
        <taxon>Paracidobacterium</taxon>
    </lineage>
</organism>
<dbReference type="Pfam" id="PF11776">
    <property type="entry name" value="RcnB"/>
    <property type="match status" value="1"/>
</dbReference>
<dbReference type="OrthoDB" id="9808839at2"/>
<comment type="caution">
    <text evidence="3">The sequence shown here is derived from an EMBL/GenBank/DDBJ whole genome shotgun (WGS) entry which is preliminary data.</text>
</comment>
<evidence type="ECO:0008006" key="5">
    <source>
        <dbReference type="Google" id="ProtNLM"/>
    </source>
</evidence>
<dbReference type="Gene3D" id="3.10.450.160">
    <property type="entry name" value="inner membrane protein cigr"/>
    <property type="match status" value="1"/>
</dbReference>
<evidence type="ECO:0000256" key="1">
    <source>
        <dbReference type="SAM" id="Phobius"/>
    </source>
</evidence>
<gene>
    <name evidence="3" type="ORF">D0Y96_10965</name>
</gene>
<name>A0A372IQK8_9BACT</name>
<keyword evidence="2" id="KW-0732">Signal</keyword>
<keyword evidence="1" id="KW-0812">Transmembrane</keyword>
<evidence type="ECO:0000256" key="2">
    <source>
        <dbReference type="SAM" id="SignalP"/>
    </source>
</evidence>
<dbReference type="InterPro" id="IPR024572">
    <property type="entry name" value="RcnB"/>
</dbReference>
<dbReference type="Proteomes" id="UP000264702">
    <property type="component" value="Unassembled WGS sequence"/>
</dbReference>
<dbReference type="RefSeq" id="WP_117299623.1">
    <property type="nucleotide sequence ID" value="NZ_QVQT02000003.1"/>
</dbReference>
<proteinExistence type="predicted"/>
<evidence type="ECO:0000313" key="4">
    <source>
        <dbReference type="Proteomes" id="UP000264702"/>
    </source>
</evidence>
<feature type="signal peptide" evidence="2">
    <location>
        <begin position="1"/>
        <end position="26"/>
    </location>
</feature>
<keyword evidence="1" id="KW-1133">Transmembrane helix</keyword>
<feature type="transmembrane region" description="Helical" evidence="1">
    <location>
        <begin position="86"/>
        <end position="105"/>
    </location>
</feature>
<sequence>MRPIRTAVAISTLTVMLSLSGGLAFAQDHHDDHHADNHHYVEHREWHKGARINHDDWNRGERIDYRHYHLNAPPRGYEWREVDGNYVLAAIATGIIASTIVASSVH</sequence>
<feature type="chain" id="PRO_5017067753" description="RcnB family protein" evidence="2">
    <location>
        <begin position="27"/>
        <end position="106"/>
    </location>
</feature>
<reference evidence="3 4" key="1">
    <citation type="submission" date="2018-08" db="EMBL/GenBank/DDBJ databases">
        <title>Acidipila sp. 4G-K13, an acidobacterium isolated from forest soil.</title>
        <authorList>
            <person name="Gao Z.-H."/>
            <person name="Qiu L.-H."/>
        </authorList>
    </citation>
    <scope>NUCLEOTIDE SEQUENCE [LARGE SCALE GENOMIC DNA]</scope>
    <source>
        <strain evidence="3 4">4G-K13</strain>
    </source>
</reference>